<feature type="domain" description="Major facilitator superfamily (MFS) profile" evidence="8">
    <location>
        <begin position="13"/>
        <end position="407"/>
    </location>
</feature>
<evidence type="ECO:0000256" key="2">
    <source>
        <dbReference type="ARBA" id="ARBA00022448"/>
    </source>
</evidence>
<proteinExistence type="predicted"/>
<comment type="caution">
    <text evidence="9">The sequence shown here is derived from an EMBL/GenBank/DDBJ whole genome shotgun (WGS) entry which is preliminary data.</text>
</comment>
<evidence type="ECO:0000313" key="9">
    <source>
        <dbReference type="EMBL" id="GAA3679611.1"/>
    </source>
</evidence>
<dbReference type="Pfam" id="PF05977">
    <property type="entry name" value="MFS_3"/>
    <property type="match status" value="1"/>
</dbReference>
<evidence type="ECO:0000313" key="10">
    <source>
        <dbReference type="Proteomes" id="UP001500752"/>
    </source>
</evidence>
<dbReference type="SUPFAM" id="SSF103473">
    <property type="entry name" value="MFS general substrate transporter"/>
    <property type="match status" value="1"/>
</dbReference>
<feature type="transmembrane region" description="Helical" evidence="7">
    <location>
        <begin position="320"/>
        <end position="341"/>
    </location>
</feature>
<feature type="transmembrane region" description="Helical" evidence="7">
    <location>
        <begin position="353"/>
        <end position="375"/>
    </location>
</feature>
<gene>
    <name evidence="9" type="primary">tet(V)</name>
    <name evidence="9" type="ORF">GCM10023081_17250</name>
</gene>
<keyword evidence="6 7" id="KW-0472">Membrane</keyword>
<dbReference type="CDD" id="cd06173">
    <property type="entry name" value="MFS_MefA_like"/>
    <property type="match status" value="1"/>
</dbReference>
<dbReference type="PROSITE" id="PS50850">
    <property type="entry name" value="MFS"/>
    <property type="match status" value="1"/>
</dbReference>
<keyword evidence="10" id="KW-1185">Reference proteome</keyword>
<evidence type="ECO:0000256" key="7">
    <source>
        <dbReference type="SAM" id="Phobius"/>
    </source>
</evidence>
<feature type="transmembrane region" description="Helical" evidence="7">
    <location>
        <begin position="49"/>
        <end position="67"/>
    </location>
</feature>
<name>A0ABP7C7B2_9MICC</name>
<feature type="transmembrane region" description="Helical" evidence="7">
    <location>
        <begin position="265"/>
        <end position="285"/>
    </location>
</feature>
<accession>A0ABP7C7B2</accession>
<evidence type="ECO:0000256" key="6">
    <source>
        <dbReference type="ARBA" id="ARBA00023136"/>
    </source>
</evidence>
<dbReference type="EMBL" id="BAABEO010000011">
    <property type="protein sequence ID" value="GAA3679611.1"/>
    <property type="molecule type" value="Genomic_DNA"/>
</dbReference>
<evidence type="ECO:0000256" key="3">
    <source>
        <dbReference type="ARBA" id="ARBA00022475"/>
    </source>
</evidence>
<organism evidence="9 10">
    <name type="scientific">Arthrobacter ginkgonis</name>
    <dbReference type="NCBI Taxonomy" id="1630594"/>
    <lineage>
        <taxon>Bacteria</taxon>
        <taxon>Bacillati</taxon>
        <taxon>Actinomycetota</taxon>
        <taxon>Actinomycetes</taxon>
        <taxon>Micrococcales</taxon>
        <taxon>Micrococcaceae</taxon>
        <taxon>Arthrobacter</taxon>
    </lineage>
</organism>
<evidence type="ECO:0000256" key="5">
    <source>
        <dbReference type="ARBA" id="ARBA00022989"/>
    </source>
</evidence>
<dbReference type="PANTHER" id="PTHR23513:SF11">
    <property type="entry name" value="STAPHYLOFERRIN A TRANSPORTER"/>
    <property type="match status" value="1"/>
</dbReference>
<dbReference type="Gene3D" id="1.20.1250.20">
    <property type="entry name" value="MFS general substrate transporter like domains"/>
    <property type="match status" value="1"/>
</dbReference>
<feature type="transmembrane region" description="Helical" evidence="7">
    <location>
        <begin position="227"/>
        <end position="253"/>
    </location>
</feature>
<evidence type="ECO:0000256" key="1">
    <source>
        <dbReference type="ARBA" id="ARBA00004651"/>
    </source>
</evidence>
<dbReference type="RefSeq" id="WP_345150066.1">
    <property type="nucleotide sequence ID" value="NZ_BAABEO010000011.1"/>
</dbReference>
<protein>
    <submittedName>
        <fullName evidence="9">Tetracycline efflux MFS transporter Tet(V)</fullName>
    </submittedName>
</protein>
<keyword evidence="2" id="KW-0813">Transport</keyword>
<keyword evidence="4 7" id="KW-0812">Transmembrane</keyword>
<keyword evidence="5 7" id="KW-1133">Transmembrane helix</keyword>
<feature type="transmembrane region" description="Helical" evidence="7">
    <location>
        <begin position="105"/>
        <end position="130"/>
    </location>
</feature>
<dbReference type="InterPro" id="IPR036259">
    <property type="entry name" value="MFS_trans_sf"/>
</dbReference>
<keyword evidence="3" id="KW-1003">Cell membrane</keyword>
<evidence type="ECO:0000259" key="8">
    <source>
        <dbReference type="PROSITE" id="PS50850"/>
    </source>
</evidence>
<dbReference type="InterPro" id="IPR020846">
    <property type="entry name" value="MFS_dom"/>
</dbReference>
<sequence length="422" mass="44787">MAPRALLPFAHRDYRVLAVALAISVFGQGLWAVAMVYQVKELGGGPLELSFVATATSVGMIVFVLAGGIAADRFSCRRIILWVEAASLATAATTAVLAATGMIQLWHLAAAGFIIGAGAAFFYPAYSALLPRILPADHLLAANGVEGTMRPVLQMAAGPAAAGMIVASFSPAHAIAVMAGCHLAAVLVLNLLSNDAHYDEHSEDGAKRPSVLADLREGFVYTLKTPWLLWTLLFAVVAVFAFIGPVEVLLPFAVEEQLGGDAGTFGLILASFGIGGAVGSFAVASMRLPRRYLTWMIMLWGFGGLPLAAVGWLFDFWSMTVVLFVIGATGGMGQVIWGTLLQRRVPQHMLGRISSLDFFVSLLLMPLSMAVAGPLGTVFPLWAIFLVAGAVQPLLGVIAWFAARMYRDEIEHPLDTEPAKAH</sequence>
<feature type="transmembrane region" description="Helical" evidence="7">
    <location>
        <begin position="292"/>
        <end position="314"/>
    </location>
</feature>
<comment type="subcellular location">
    <subcellularLocation>
        <location evidence="1">Cell membrane</location>
        <topology evidence="1">Multi-pass membrane protein</topology>
    </subcellularLocation>
</comment>
<dbReference type="InterPro" id="IPR010290">
    <property type="entry name" value="TM_effector"/>
</dbReference>
<dbReference type="Proteomes" id="UP001500752">
    <property type="component" value="Unassembled WGS sequence"/>
</dbReference>
<feature type="transmembrane region" description="Helical" evidence="7">
    <location>
        <begin position="79"/>
        <end position="99"/>
    </location>
</feature>
<feature type="transmembrane region" description="Helical" evidence="7">
    <location>
        <begin position="381"/>
        <end position="403"/>
    </location>
</feature>
<feature type="transmembrane region" description="Helical" evidence="7">
    <location>
        <begin position="16"/>
        <end position="37"/>
    </location>
</feature>
<evidence type="ECO:0000256" key="4">
    <source>
        <dbReference type="ARBA" id="ARBA00022692"/>
    </source>
</evidence>
<reference evidence="10" key="1">
    <citation type="journal article" date="2019" name="Int. J. Syst. Evol. Microbiol.">
        <title>The Global Catalogue of Microorganisms (GCM) 10K type strain sequencing project: providing services to taxonomists for standard genome sequencing and annotation.</title>
        <authorList>
            <consortium name="The Broad Institute Genomics Platform"/>
            <consortium name="The Broad Institute Genome Sequencing Center for Infectious Disease"/>
            <person name="Wu L."/>
            <person name="Ma J."/>
        </authorList>
    </citation>
    <scope>NUCLEOTIDE SEQUENCE [LARGE SCALE GENOMIC DNA]</scope>
    <source>
        <strain evidence="10">JCM 30742</strain>
    </source>
</reference>
<dbReference type="PANTHER" id="PTHR23513">
    <property type="entry name" value="INTEGRAL MEMBRANE EFFLUX PROTEIN-RELATED"/>
    <property type="match status" value="1"/>
</dbReference>